<proteinExistence type="predicted"/>
<accession>A0A382TYT1</accession>
<protein>
    <submittedName>
        <fullName evidence="1">Uncharacterized protein</fullName>
    </submittedName>
</protein>
<organism evidence="1">
    <name type="scientific">marine metagenome</name>
    <dbReference type="NCBI Taxonomy" id="408172"/>
    <lineage>
        <taxon>unclassified sequences</taxon>
        <taxon>metagenomes</taxon>
        <taxon>ecological metagenomes</taxon>
    </lineage>
</organism>
<dbReference type="EMBL" id="UINC01140199">
    <property type="protein sequence ID" value="SVD27199.1"/>
    <property type="molecule type" value="Genomic_DNA"/>
</dbReference>
<reference evidence="1" key="1">
    <citation type="submission" date="2018-05" db="EMBL/GenBank/DDBJ databases">
        <authorList>
            <person name="Lanie J.A."/>
            <person name="Ng W.-L."/>
            <person name="Kazmierczak K.M."/>
            <person name="Andrzejewski T.M."/>
            <person name="Davidsen T.M."/>
            <person name="Wayne K.J."/>
            <person name="Tettelin H."/>
            <person name="Glass J.I."/>
            <person name="Rusch D."/>
            <person name="Podicherti R."/>
            <person name="Tsui H.-C.T."/>
            <person name="Winkler M.E."/>
        </authorList>
    </citation>
    <scope>NUCLEOTIDE SEQUENCE</scope>
</reference>
<gene>
    <name evidence="1" type="ORF">METZ01_LOCUS380053</name>
</gene>
<feature type="non-terminal residue" evidence="1">
    <location>
        <position position="173"/>
    </location>
</feature>
<name>A0A382TYT1_9ZZZZ</name>
<dbReference type="AlphaFoldDB" id="A0A382TYT1"/>
<sequence>MYKRNSTVFLIVINCFPLLYDRINTFKLKKILKQRYVDLINCMPKFNDEYLEKIFEEKFKEIPKDRLKKIGYVDLTELKKRNLDETLENKIEKFNTAFLKVKKALVFNDDQGKILDMHPQELLKYLNKALETGEVDVIRKENKHLKAIVYEVGKPLIGFEFIKKDGIYKQYDV</sequence>
<evidence type="ECO:0000313" key="1">
    <source>
        <dbReference type="EMBL" id="SVD27199.1"/>
    </source>
</evidence>